<dbReference type="EMBL" id="CP038015">
    <property type="protein sequence ID" value="QBP40864.1"/>
    <property type="molecule type" value="Genomic_DNA"/>
</dbReference>
<evidence type="ECO:0000256" key="3">
    <source>
        <dbReference type="ARBA" id="ARBA00022989"/>
    </source>
</evidence>
<dbReference type="Proteomes" id="UP000294292">
    <property type="component" value="Chromosome"/>
</dbReference>
<dbReference type="CDD" id="cd07021">
    <property type="entry name" value="Clp_protease_NfeD_like"/>
    <property type="match status" value="1"/>
</dbReference>
<feature type="domain" description="NfeD-like C-terminal" evidence="6">
    <location>
        <begin position="380"/>
        <end position="433"/>
    </location>
</feature>
<dbReference type="InterPro" id="IPR052165">
    <property type="entry name" value="Membrane_assoc_protease"/>
</dbReference>
<dbReference type="KEGG" id="panc:E2636_06890"/>
<organism evidence="9 10">
    <name type="scientific">Paenisporosarcina antarctica</name>
    <dbReference type="NCBI Taxonomy" id="417367"/>
    <lineage>
        <taxon>Bacteria</taxon>
        <taxon>Bacillati</taxon>
        <taxon>Bacillota</taxon>
        <taxon>Bacilli</taxon>
        <taxon>Bacillales</taxon>
        <taxon>Caryophanaceae</taxon>
        <taxon>Paenisporosarcina</taxon>
    </lineage>
</organism>
<evidence type="ECO:0000313" key="10">
    <source>
        <dbReference type="Proteomes" id="UP000294292"/>
    </source>
</evidence>
<dbReference type="Pfam" id="PF25145">
    <property type="entry name" value="NfeD1b_N"/>
    <property type="match status" value="1"/>
</dbReference>
<feature type="transmembrane region" description="Helical" evidence="5">
    <location>
        <begin position="256"/>
        <end position="273"/>
    </location>
</feature>
<sequence length="442" mass="46907">MKWTRVISGYLLLLISVLLILPNLPVSASEVYRIPIQKEVEKGLYAFLQRAFEEAEEAGAEVVVLDINTPGGFVNSAEDIAKLMDETPIDIVAFINDDALSAGAFLALHADKIYMVPSGRIGAAAVIDGSGNAAEDKANSAWLTSMKLAAESSKRDPQFALAMADEKIDLPQYRAGSGDLLTLSANEAREVGYSEGTVASFEELITKLNLSDVTVTAVSETLAEKVARFITNPIIVPILLSIASLGLIVELYSPGFGVAGTMGLTAIGLFFFGHLVAGLAGYESVLLFVIGLVLVVAEFFLTGGVLGIIGLALIIGSILLAGGNVVHMGIAVLIALFVAIVGMVIIMKFFGKNMKLFNKIILKDSTDTKHGYVSNINRVELVGKSALSMTPLRPSGTIILEGERIDAVTEGGYIEMGKVVKIIKVEGSRTVVREVTEGVEEA</sequence>
<comment type="subcellular location">
    <subcellularLocation>
        <location evidence="1">Membrane</location>
        <topology evidence="1">Multi-pass membrane protein</topology>
    </subcellularLocation>
</comment>
<dbReference type="InterPro" id="IPR056738">
    <property type="entry name" value="NfeD1b_N"/>
</dbReference>
<dbReference type="InterPro" id="IPR029045">
    <property type="entry name" value="ClpP/crotonase-like_dom_sf"/>
</dbReference>
<feature type="domain" description="NfeD1b N-terminal" evidence="8">
    <location>
        <begin position="31"/>
        <end position="216"/>
    </location>
</feature>
<dbReference type="SUPFAM" id="SSF141322">
    <property type="entry name" value="NfeD domain-like"/>
    <property type="match status" value="1"/>
</dbReference>
<dbReference type="Gene3D" id="2.40.50.140">
    <property type="entry name" value="Nucleic acid-binding proteins"/>
    <property type="match status" value="1"/>
</dbReference>
<evidence type="ECO:0000259" key="8">
    <source>
        <dbReference type="Pfam" id="PF25145"/>
    </source>
</evidence>
<keyword evidence="4 5" id="KW-0472">Membrane</keyword>
<dbReference type="InterPro" id="IPR012340">
    <property type="entry name" value="NA-bd_OB-fold"/>
</dbReference>
<dbReference type="OrthoDB" id="9806253at2"/>
<dbReference type="PANTHER" id="PTHR33507">
    <property type="entry name" value="INNER MEMBRANE PROTEIN YBBJ"/>
    <property type="match status" value="1"/>
</dbReference>
<dbReference type="InterPro" id="IPR056739">
    <property type="entry name" value="NfeD_membrane"/>
</dbReference>
<evidence type="ECO:0000256" key="5">
    <source>
        <dbReference type="SAM" id="Phobius"/>
    </source>
</evidence>
<proteinExistence type="predicted"/>
<dbReference type="Pfam" id="PF01957">
    <property type="entry name" value="NfeD"/>
    <property type="match status" value="1"/>
</dbReference>
<keyword evidence="10" id="KW-1185">Reference proteome</keyword>
<feature type="transmembrane region" description="Helical" evidence="5">
    <location>
        <begin position="229"/>
        <end position="249"/>
    </location>
</feature>
<dbReference type="GO" id="GO:0005886">
    <property type="term" value="C:plasma membrane"/>
    <property type="evidence" value="ECO:0007669"/>
    <property type="project" value="TreeGrafter"/>
</dbReference>
<reference evidence="9 10" key="1">
    <citation type="submission" date="2019-03" db="EMBL/GenBank/DDBJ databases">
        <title>Complete genome sequence of Paenisporosarcina antarctica CGMCC 1.6503T.</title>
        <authorList>
            <person name="Rong J.-C."/>
            <person name="Chi N.-Y."/>
            <person name="Zhang Q.-F."/>
        </authorList>
    </citation>
    <scope>NUCLEOTIDE SEQUENCE [LARGE SCALE GENOMIC DNA]</scope>
    <source>
        <strain evidence="9 10">CGMCC 1.6503</strain>
    </source>
</reference>
<keyword evidence="2 5" id="KW-0812">Transmembrane</keyword>
<feature type="domain" description="NfeD integral membrane" evidence="7">
    <location>
        <begin position="235"/>
        <end position="348"/>
    </location>
</feature>
<name>A0A4P6ZX75_9BACL</name>
<dbReference type="PANTHER" id="PTHR33507:SF3">
    <property type="entry name" value="INNER MEMBRANE PROTEIN YBBJ"/>
    <property type="match status" value="1"/>
</dbReference>
<gene>
    <name evidence="9" type="ORF">E2636_06890</name>
</gene>
<keyword evidence="3 5" id="KW-1133">Transmembrane helix</keyword>
<evidence type="ECO:0000313" key="9">
    <source>
        <dbReference type="EMBL" id="QBP40864.1"/>
    </source>
</evidence>
<dbReference type="SUPFAM" id="SSF52096">
    <property type="entry name" value="ClpP/crotonase"/>
    <property type="match status" value="1"/>
</dbReference>
<protein>
    <submittedName>
        <fullName evidence="9">Nodulation protein NfeD</fullName>
    </submittedName>
</protein>
<dbReference type="AlphaFoldDB" id="A0A4P6ZX75"/>
<feature type="transmembrane region" description="Helical" evidence="5">
    <location>
        <begin position="304"/>
        <end position="322"/>
    </location>
</feature>
<evidence type="ECO:0000256" key="2">
    <source>
        <dbReference type="ARBA" id="ARBA00022692"/>
    </source>
</evidence>
<dbReference type="InterPro" id="IPR002810">
    <property type="entry name" value="NfeD-like_C"/>
</dbReference>
<evidence type="ECO:0000256" key="1">
    <source>
        <dbReference type="ARBA" id="ARBA00004141"/>
    </source>
</evidence>
<evidence type="ECO:0000256" key="4">
    <source>
        <dbReference type="ARBA" id="ARBA00023136"/>
    </source>
</evidence>
<accession>A0A4P6ZX75</accession>
<evidence type="ECO:0000259" key="7">
    <source>
        <dbReference type="Pfam" id="PF24961"/>
    </source>
</evidence>
<dbReference type="Gene3D" id="3.90.226.10">
    <property type="entry name" value="2-enoyl-CoA Hydratase, Chain A, domain 1"/>
    <property type="match status" value="1"/>
</dbReference>
<feature type="transmembrane region" description="Helical" evidence="5">
    <location>
        <begin position="328"/>
        <end position="350"/>
    </location>
</feature>
<dbReference type="Pfam" id="PF24961">
    <property type="entry name" value="NfeD_membrane"/>
    <property type="match status" value="1"/>
</dbReference>
<evidence type="ECO:0000259" key="6">
    <source>
        <dbReference type="Pfam" id="PF01957"/>
    </source>
</evidence>
<dbReference type="RefSeq" id="WP_134209538.1">
    <property type="nucleotide sequence ID" value="NZ_CP038015.1"/>
</dbReference>